<sequence>MYQTEKLEEDITVVNIPNLGD</sequence>
<gene>
    <name evidence="1" type="ORF">AYI69_g1505</name>
</gene>
<comment type="caution">
    <text evidence="1">The sequence shown here is derived from an EMBL/GenBank/DDBJ whole genome shotgun (WGS) entry which is preliminary data.</text>
</comment>
<name>A0A1R1YQ27_9FUNG</name>
<dbReference type="EMBL" id="LSSM01000412">
    <property type="protein sequence ID" value="OMJ28997.1"/>
    <property type="molecule type" value="Genomic_DNA"/>
</dbReference>
<dbReference type="Proteomes" id="UP000187429">
    <property type="component" value="Unassembled WGS sequence"/>
</dbReference>
<protein>
    <submittedName>
        <fullName evidence="1">Uncharacterized protein</fullName>
    </submittedName>
</protein>
<evidence type="ECO:0000313" key="2">
    <source>
        <dbReference type="Proteomes" id="UP000187429"/>
    </source>
</evidence>
<dbReference type="AlphaFoldDB" id="A0A1R1YQ27"/>
<feature type="non-terminal residue" evidence="1">
    <location>
        <position position="21"/>
    </location>
</feature>
<reference evidence="2" key="1">
    <citation type="submission" date="2017-01" db="EMBL/GenBank/DDBJ databases">
        <authorList>
            <person name="Wang Y."/>
            <person name="White M."/>
            <person name="Kvist S."/>
            <person name="Moncalvo J.-M."/>
        </authorList>
    </citation>
    <scope>NUCLEOTIDE SEQUENCE [LARGE SCALE GENOMIC DNA]</scope>
    <source>
        <strain evidence="2">ID-206-W2</strain>
    </source>
</reference>
<accession>A0A1R1YQ27</accession>
<proteinExistence type="predicted"/>
<evidence type="ECO:0000313" key="1">
    <source>
        <dbReference type="EMBL" id="OMJ28997.1"/>
    </source>
</evidence>
<organism evidence="1 2">
    <name type="scientific">Smittium culicis</name>
    <dbReference type="NCBI Taxonomy" id="133412"/>
    <lineage>
        <taxon>Eukaryota</taxon>
        <taxon>Fungi</taxon>
        <taxon>Fungi incertae sedis</taxon>
        <taxon>Zoopagomycota</taxon>
        <taxon>Kickxellomycotina</taxon>
        <taxon>Harpellomycetes</taxon>
        <taxon>Harpellales</taxon>
        <taxon>Legeriomycetaceae</taxon>
        <taxon>Smittium</taxon>
    </lineage>
</organism>
<keyword evidence="2" id="KW-1185">Reference proteome</keyword>